<dbReference type="Proteomes" id="UP000631114">
    <property type="component" value="Unassembled WGS sequence"/>
</dbReference>
<feature type="domain" description="CCHC-type" evidence="2">
    <location>
        <begin position="408"/>
        <end position="424"/>
    </location>
</feature>
<evidence type="ECO:0000313" key="3">
    <source>
        <dbReference type="EMBL" id="KAF9605348.1"/>
    </source>
</evidence>
<feature type="compositionally biased region" description="Low complexity" evidence="1">
    <location>
        <begin position="446"/>
        <end position="479"/>
    </location>
</feature>
<dbReference type="EMBL" id="JADFTS010000005">
    <property type="protein sequence ID" value="KAF9605348.1"/>
    <property type="molecule type" value="Genomic_DNA"/>
</dbReference>
<feature type="compositionally biased region" description="Polar residues" evidence="1">
    <location>
        <begin position="480"/>
        <end position="491"/>
    </location>
</feature>
<evidence type="ECO:0000256" key="1">
    <source>
        <dbReference type="SAM" id="MobiDB-lite"/>
    </source>
</evidence>
<dbReference type="InterPro" id="IPR001878">
    <property type="entry name" value="Znf_CCHC"/>
</dbReference>
<feature type="compositionally biased region" description="Basic residues" evidence="1">
    <location>
        <begin position="180"/>
        <end position="189"/>
    </location>
</feature>
<proteinExistence type="predicted"/>
<comment type="caution">
    <text evidence="3">The sequence shown here is derived from an EMBL/GenBank/DDBJ whole genome shotgun (WGS) entry which is preliminary data.</text>
</comment>
<dbReference type="GO" id="GO:0008270">
    <property type="term" value="F:zinc ion binding"/>
    <property type="evidence" value="ECO:0007669"/>
    <property type="project" value="InterPro"/>
</dbReference>
<feature type="region of interest" description="Disordered" evidence="1">
    <location>
        <begin position="147"/>
        <end position="189"/>
    </location>
</feature>
<evidence type="ECO:0000313" key="4">
    <source>
        <dbReference type="Proteomes" id="UP000631114"/>
    </source>
</evidence>
<dbReference type="GO" id="GO:0003676">
    <property type="term" value="F:nucleic acid binding"/>
    <property type="evidence" value="ECO:0007669"/>
    <property type="project" value="InterPro"/>
</dbReference>
<evidence type="ECO:0000259" key="2">
    <source>
        <dbReference type="SMART" id="SM00343"/>
    </source>
</evidence>
<dbReference type="OrthoDB" id="1939383at2759"/>
<sequence length="556" mass="62447">MDDRKNLKIHYAGSFSKRRNGEELSHLDYRSKYPVKEMLDVDSDELNMIDFAADVSLPSHMSKLDYINIKLFYLVSGKQVYVNKDDSGLLGMFDLLVVDDEGYCHVFVENDMDESAVPPSQEYDETMCTLMDLKKLIKKRALNANDKGNSMQKKKKSFNDKGFGSKQNKKSDKDKGEAKGKKKSTTHMKGKGVLVDGEDSFWVELREIVMPTCSDEWKVGMEWPDIETLRHEISDYCIKNRFEVDMRTGNERYRIRAKLAVLYPRRVYWKEYCSSYYWVSTYKLAYMGHIMPMPDMSEWPMNCDLERQIMPPPYVRGIGRPKKARTRGADEEVNPNKQIRLCSKCKQPGHNAKTCKGLPAAKKDKHGKKSQEETQASAPVPDEALESTEASQASSPTQASSSKAAKRVCSKCNHPGHNTKTCKGLPTTKKDKHGKKSQEKTQASQASAPTEASKAKSATKSTIKQLSKSSFQASRASSKLLNQQFTANSTFGPPRVRRSKLRQAQVFKISALGATGTWGDAPFKATKKISPPLAPALANIKEEVFKLSDPSDVGPV</sequence>
<feature type="region of interest" description="Disordered" evidence="1">
    <location>
        <begin position="314"/>
        <end position="335"/>
    </location>
</feature>
<accession>A0A835LRE5</accession>
<keyword evidence="4" id="KW-1185">Reference proteome</keyword>
<feature type="domain" description="CCHC-type" evidence="2">
    <location>
        <begin position="341"/>
        <end position="357"/>
    </location>
</feature>
<reference evidence="3 4" key="1">
    <citation type="submission" date="2020-10" db="EMBL/GenBank/DDBJ databases">
        <title>The Coptis chinensis genome and diversification of protoberbering-type alkaloids.</title>
        <authorList>
            <person name="Wang B."/>
            <person name="Shu S."/>
            <person name="Song C."/>
            <person name="Liu Y."/>
        </authorList>
    </citation>
    <scope>NUCLEOTIDE SEQUENCE [LARGE SCALE GENOMIC DNA]</scope>
    <source>
        <strain evidence="3">HL-2020</strain>
        <tissue evidence="3">Leaf</tissue>
    </source>
</reference>
<organism evidence="3 4">
    <name type="scientific">Coptis chinensis</name>
    <dbReference type="NCBI Taxonomy" id="261450"/>
    <lineage>
        <taxon>Eukaryota</taxon>
        <taxon>Viridiplantae</taxon>
        <taxon>Streptophyta</taxon>
        <taxon>Embryophyta</taxon>
        <taxon>Tracheophyta</taxon>
        <taxon>Spermatophyta</taxon>
        <taxon>Magnoliopsida</taxon>
        <taxon>Ranunculales</taxon>
        <taxon>Ranunculaceae</taxon>
        <taxon>Coptidoideae</taxon>
        <taxon>Coptis</taxon>
    </lineage>
</organism>
<name>A0A835LRE5_9MAGN</name>
<feature type="compositionally biased region" description="Basic and acidic residues" evidence="1">
    <location>
        <begin position="169"/>
        <end position="179"/>
    </location>
</feature>
<gene>
    <name evidence="3" type="ORF">IFM89_016483</name>
</gene>
<protein>
    <recommendedName>
        <fullName evidence="2">CCHC-type domain-containing protein</fullName>
    </recommendedName>
</protein>
<dbReference type="AlphaFoldDB" id="A0A835LRE5"/>
<dbReference type="SMART" id="SM00343">
    <property type="entry name" value="ZnF_C2HC"/>
    <property type="match status" value="2"/>
</dbReference>
<feature type="region of interest" description="Disordered" evidence="1">
    <location>
        <begin position="347"/>
        <end position="498"/>
    </location>
</feature>
<feature type="compositionally biased region" description="Low complexity" evidence="1">
    <location>
        <begin position="387"/>
        <end position="403"/>
    </location>
</feature>